<sequence length="573" mass="65568">MPTIVKKFIFRDIHKIFGKNFNFFVSGGAPLNIEVAKTWENMGFTIYEGYGATEVVAVATINTPENHKLGSVGKTIPNVNIKIDDQGQVIIQSKSVSNGYFNNKEKTDMVFFESSYKTGDVGYLDDDGYLFIKGRDDFKIVLSSGEKVFVEDIEKVLNSHPNVRESCVIEKNINGNNEIFAWLMVHNKKTVNETVENVNQNLESKQQIRFFEIWPFEDFPRTNTLKIDRKKVKNYSNEKDVTIKKGLAEILENKKPKNLYDILENISGRGGADIKPGDNLSSDLKMDSLNRVELLSQIEEYVGAVIDESKVDQNTTVDGMQKLITESKSENADVYIPNWQFSKIGLLMARFLREFILYPLHSLIIKLDIEGEENLKNLGNGFIAIFNHPGIGDGVCVLRILYRNGHKKVFVPADREFWEKDYFWPYRYLVETLVGGIPMYSSNRGFYKTLKKSQDLLDKGMFMIFAPQGKLQQTDEFDDFKSGIGYIAKELNCPFVPFNIIGYRSLWPVPKGGLDHAKLTQLLPKKRGTVKVIVGKPITDYQDLEPKEVVRLLENFYKKDGNHRKNSIQYKNK</sequence>
<evidence type="ECO:0000259" key="2">
    <source>
        <dbReference type="PROSITE" id="PS50075"/>
    </source>
</evidence>
<comment type="catalytic activity">
    <reaction evidence="1">
        <text>a long-chain fatty acid + ATP + CoA = a long-chain fatty acyl-CoA + AMP + diphosphate</text>
        <dbReference type="Rhea" id="RHEA:15421"/>
        <dbReference type="ChEBI" id="CHEBI:30616"/>
        <dbReference type="ChEBI" id="CHEBI:33019"/>
        <dbReference type="ChEBI" id="CHEBI:57287"/>
        <dbReference type="ChEBI" id="CHEBI:57560"/>
        <dbReference type="ChEBI" id="CHEBI:83139"/>
        <dbReference type="ChEBI" id="CHEBI:456215"/>
        <dbReference type="EC" id="6.2.1.3"/>
    </reaction>
    <physiologicalReaction direction="left-to-right" evidence="1">
        <dbReference type="Rhea" id="RHEA:15422"/>
    </physiologicalReaction>
</comment>
<dbReference type="Gene3D" id="3.40.50.12780">
    <property type="entry name" value="N-terminal domain of ligase-like"/>
    <property type="match status" value="1"/>
</dbReference>
<dbReference type="InterPro" id="IPR002123">
    <property type="entry name" value="Plipid/glycerol_acylTrfase"/>
</dbReference>
<dbReference type="Gene3D" id="3.30.300.30">
    <property type="match status" value="1"/>
</dbReference>
<feature type="domain" description="Carrier" evidence="2">
    <location>
        <begin position="249"/>
        <end position="328"/>
    </location>
</feature>
<dbReference type="InterPro" id="IPR009081">
    <property type="entry name" value="PP-bd_ACP"/>
</dbReference>
<dbReference type="SUPFAM" id="SSF47336">
    <property type="entry name" value="ACP-like"/>
    <property type="match status" value="1"/>
</dbReference>
<organism evidence="3">
    <name type="scientific">sediment metagenome</name>
    <dbReference type="NCBI Taxonomy" id="749907"/>
    <lineage>
        <taxon>unclassified sequences</taxon>
        <taxon>metagenomes</taxon>
        <taxon>ecological metagenomes</taxon>
    </lineage>
</organism>
<dbReference type="PROSITE" id="PS50075">
    <property type="entry name" value="CARRIER"/>
    <property type="match status" value="1"/>
</dbReference>
<evidence type="ECO:0000313" key="3">
    <source>
        <dbReference type="EMBL" id="EFK96959.1"/>
    </source>
</evidence>
<evidence type="ECO:0000256" key="1">
    <source>
        <dbReference type="ARBA" id="ARBA00024484"/>
    </source>
</evidence>
<keyword evidence="3" id="KW-0436">Ligase</keyword>
<dbReference type="Gene3D" id="1.10.1200.10">
    <property type="entry name" value="ACP-like"/>
    <property type="match status" value="1"/>
</dbReference>
<dbReference type="InterPro" id="IPR045851">
    <property type="entry name" value="AMP-bd_C_sf"/>
</dbReference>
<dbReference type="InterPro" id="IPR036736">
    <property type="entry name" value="ACP-like_sf"/>
</dbReference>
<dbReference type="GO" id="GO:0016746">
    <property type="term" value="F:acyltransferase activity"/>
    <property type="evidence" value="ECO:0007669"/>
    <property type="project" value="InterPro"/>
</dbReference>
<name>D9PHK8_9ZZZZ</name>
<reference evidence="3" key="2">
    <citation type="journal article" date="2011" name="Microb. Ecol.">
        <title>Taxonomic and Functional Metagenomic Profiling of the Microbial Community in the Anoxic Sediment of a Sub-saline Shallow Lake (Laguna de Carrizo, Central Spain).</title>
        <authorList>
            <person name="Ferrer M."/>
            <person name="Guazzaroni M.E."/>
            <person name="Richter M."/>
            <person name="Garcia-Salamanca A."/>
            <person name="Yarza P."/>
            <person name="Suarez-Suarez A."/>
            <person name="Solano J."/>
            <person name="Alcaide M."/>
            <person name="van Dillewijn P."/>
            <person name="Molina-Henares M.A."/>
            <person name="Lopez-Cortes N."/>
            <person name="Al-Ramahi Y."/>
            <person name="Guerrero C."/>
            <person name="Acosta A."/>
            <person name="de Eugenio L.I."/>
            <person name="Martinez V."/>
            <person name="Marques S."/>
            <person name="Rojo F."/>
            <person name="Santero E."/>
            <person name="Genilloud O."/>
            <person name="Perez-Perez J."/>
            <person name="Rossello-Mora R."/>
            <person name="Ramos J.L."/>
        </authorList>
    </citation>
    <scope>NUCLEOTIDE SEQUENCE</scope>
</reference>
<comment type="caution">
    <text evidence="3">The sequence shown here is derived from an EMBL/GenBank/DDBJ whole genome shotgun (WGS) entry which is preliminary data.</text>
</comment>
<dbReference type="Pfam" id="PF00550">
    <property type="entry name" value="PP-binding"/>
    <property type="match status" value="1"/>
</dbReference>
<dbReference type="Pfam" id="PF00501">
    <property type="entry name" value="AMP-binding"/>
    <property type="match status" value="1"/>
</dbReference>
<dbReference type="AlphaFoldDB" id="D9PHK8"/>
<reference evidence="3" key="1">
    <citation type="submission" date="2010-07" db="EMBL/GenBank/DDBJ databases">
        <authorList>
            <consortium name="CONSOLIDER consortium CSD2007-00005"/>
            <person name="Guazzaroni M.-E."/>
            <person name="Richter M."/>
            <person name="Garcia-Salamanca A."/>
            <person name="Yarza P."/>
            <person name="Ferrer M."/>
        </authorList>
    </citation>
    <scope>NUCLEOTIDE SEQUENCE</scope>
</reference>
<dbReference type="CDD" id="cd07989">
    <property type="entry name" value="LPLAT_AGPAT-like"/>
    <property type="match status" value="1"/>
</dbReference>
<dbReference type="SUPFAM" id="SSF56801">
    <property type="entry name" value="Acetyl-CoA synthetase-like"/>
    <property type="match status" value="1"/>
</dbReference>
<dbReference type="SUPFAM" id="SSF69593">
    <property type="entry name" value="Glycerol-3-phosphate (1)-acyltransferase"/>
    <property type="match status" value="1"/>
</dbReference>
<dbReference type="SMART" id="SM00563">
    <property type="entry name" value="PlsC"/>
    <property type="match status" value="1"/>
</dbReference>
<dbReference type="PANTHER" id="PTHR43272:SF52">
    <property type="entry name" value="AMP-DEPENDENT SYNTHETASE_LIGASE DOMAIN-CONTAINING PROTEIN"/>
    <property type="match status" value="1"/>
</dbReference>
<dbReference type="PANTHER" id="PTHR43272">
    <property type="entry name" value="LONG-CHAIN-FATTY-ACID--COA LIGASE"/>
    <property type="match status" value="1"/>
</dbReference>
<dbReference type="EMBL" id="ADZX01000375">
    <property type="protein sequence ID" value="EFK96959.1"/>
    <property type="molecule type" value="Genomic_DNA"/>
</dbReference>
<accession>D9PHK8</accession>
<protein>
    <submittedName>
        <fullName evidence="3">AMP-dependent synthetase and ligase</fullName>
    </submittedName>
</protein>
<dbReference type="GO" id="GO:0004467">
    <property type="term" value="F:long-chain fatty acid-CoA ligase activity"/>
    <property type="evidence" value="ECO:0007669"/>
    <property type="project" value="UniProtKB-EC"/>
</dbReference>
<proteinExistence type="predicted"/>
<dbReference type="Pfam" id="PF01553">
    <property type="entry name" value="Acyltransferase"/>
    <property type="match status" value="1"/>
</dbReference>
<dbReference type="InterPro" id="IPR042099">
    <property type="entry name" value="ANL_N_sf"/>
</dbReference>
<gene>
    <name evidence="3" type="ORF">LDC_1008</name>
</gene>
<dbReference type="InterPro" id="IPR000873">
    <property type="entry name" value="AMP-dep_synth/lig_dom"/>
</dbReference>
<dbReference type="GO" id="GO:0016020">
    <property type="term" value="C:membrane"/>
    <property type="evidence" value="ECO:0007669"/>
    <property type="project" value="TreeGrafter"/>
</dbReference>